<reference evidence="4 5" key="1">
    <citation type="submission" date="2024-05" db="EMBL/GenBank/DDBJ databases">
        <authorList>
            <person name="Duchaud E."/>
        </authorList>
    </citation>
    <scope>NUCLEOTIDE SEQUENCE [LARGE SCALE GENOMIC DNA]</scope>
    <source>
        <strain evidence="4">Ena-SAMPLE-TAB-13-05-2024-13:56:06:370-140305</strain>
    </source>
</reference>
<dbReference type="Gene3D" id="3.40.50.1820">
    <property type="entry name" value="alpha/beta hydrolase"/>
    <property type="match status" value="1"/>
</dbReference>
<name>A0ABP1FDM7_9FLAO</name>
<evidence type="ECO:0000313" key="4">
    <source>
        <dbReference type="EMBL" id="CAL2106665.1"/>
    </source>
</evidence>
<gene>
    <name evidence="4" type="ORF">T190115A13A_270022</name>
</gene>
<proteinExistence type="predicted"/>
<organism evidence="4 5">
    <name type="scientific">Tenacibaculum vairaonense</name>
    <dbReference type="NCBI Taxonomy" id="3137860"/>
    <lineage>
        <taxon>Bacteria</taxon>
        <taxon>Pseudomonadati</taxon>
        <taxon>Bacteroidota</taxon>
        <taxon>Flavobacteriia</taxon>
        <taxon>Flavobacteriales</taxon>
        <taxon>Flavobacteriaceae</taxon>
        <taxon>Tenacibaculum</taxon>
    </lineage>
</organism>
<protein>
    <recommendedName>
        <fullName evidence="3">Secretion system C-terminal sorting domain-containing protein</fullName>
    </recommendedName>
</protein>
<dbReference type="RefSeq" id="WP_348738409.1">
    <property type="nucleotide sequence ID" value="NZ_CAXJRC010000019.1"/>
</dbReference>
<dbReference type="EMBL" id="CAXJRC010000019">
    <property type="protein sequence ID" value="CAL2106665.1"/>
    <property type="molecule type" value="Genomic_DNA"/>
</dbReference>
<comment type="caution">
    <text evidence="4">The sequence shown here is derived from an EMBL/GenBank/DDBJ whole genome shotgun (WGS) entry which is preliminary data.</text>
</comment>
<evidence type="ECO:0000313" key="5">
    <source>
        <dbReference type="Proteomes" id="UP001497602"/>
    </source>
</evidence>
<keyword evidence="5" id="KW-1185">Reference proteome</keyword>
<feature type="domain" description="Secretion system C-terminal sorting" evidence="3">
    <location>
        <begin position="609"/>
        <end position="676"/>
    </location>
</feature>
<accession>A0ABP1FDM7</accession>
<dbReference type="Gene3D" id="2.60.120.430">
    <property type="entry name" value="Galactose-binding lectin"/>
    <property type="match status" value="1"/>
</dbReference>
<dbReference type="Pfam" id="PF18962">
    <property type="entry name" value="Por_Secre_tail"/>
    <property type="match status" value="1"/>
</dbReference>
<evidence type="ECO:0000256" key="2">
    <source>
        <dbReference type="SAM" id="SignalP"/>
    </source>
</evidence>
<dbReference type="SUPFAM" id="SSF53474">
    <property type="entry name" value="alpha/beta-Hydrolases"/>
    <property type="match status" value="1"/>
</dbReference>
<evidence type="ECO:0000256" key="1">
    <source>
        <dbReference type="ARBA" id="ARBA00022729"/>
    </source>
</evidence>
<dbReference type="InterPro" id="IPR029058">
    <property type="entry name" value="AB_hydrolase_fold"/>
</dbReference>
<feature type="signal peptide" evidence="2">
    <location>
        <begin position="1"/>
        <end position="23"/>
    </location>
</feature>
<sequence>MILKNYILFIFLIIVGISTPLNAQTSDEQIDPGLAGSFDVEKFDYLLDEKIKLPGLANFEKYNIRIRANVRAPKANGTFPLVLIMHGKHNTCYVKEGSNGFELFPCDGPNLNSLGDSKEIPNHAGYDYLLDFLASHGYIAVSVDTNDILMANFIERGNQNPFRDEAMQARAELLQAHLDLLKNANNNAQLLNGNFVSKIDFNNIITVGHSRGGEGVVSHFIHNAKQQNPYSIKGVFAVAPTNYNNFSHPEMTYAVMLPYCDGDLTDLPGIWNYDRQTEVSNKAAHQILLKGANHNYFNTVWTPNMFPAATFDDWESLTRNDQNKGAFCGNNSNRFGPTKQRNILKAYLHSFIKKYVDNNNKYAEPILGTNIEAPSTTQLVNNEVHVSYQAPKEEKVLIHRVKDAQTTSQTSTGGSITHNGINLKVCGNTLCGDARYDDHNNPNENEGLPRIIASWENTREGWFELSIPNSLRNASKYTHLTFRTGYTAQPPWQINRNNGDPKDFVIKITDLNGQSTETTVTKFSSALYHPQGTYGNVTPHNVANTVAIPMEAFQGVDFSSVASIRFVFNQSDAGEVYFTDFAFTNYNGGSGDPLSTEDNYIVDKLALNLFPNPAKDIINIRHGAEINSVKVVNLNGQVLYTNKFEDHKKQKAITVTDFARGIYLVIINNKHHKKLILN</sequence>
<feature type="chain" id="PRO_5046805895" description="Secretion system C-terminal sorting domain-containing protein" evidence="2">
    <location>
        <begin position="24"/>
        <end position="678"/>
    </location>
</feature>
<evidence type="ECO:0000259" key="3">
    <source>
        <dbReference type="Pfam" id="PF18962"/>
    </source>
</evidence>
<keyword evidence="1 2" id="KW-0732">Signal</keyword>
<dbReference type="InterPro" id="IPR026444">
    <property type="entry name" value="Secre_tail"/>
</dbReference>
<dbReference type="Proteomes" id="UP001497602">
    <property type="component" value="Unassembled WGS sequence"/>
</dbReference>
<dbReference type="NCBIfam" id="TIGR04183">
    <property type="entry name" value="Por_Secre_tail"/>
    <property type="match status" value="1"/>
</dbReference>